<comment type="caution">
    <text evidence="1">The sequence shown here is derived from an EMBL/GenBank/DDBJ whole genome shotgun (WGS) entry which is preliminary data.</text>
</comment>
<keyword evidence="2" id="KW-1185">Reference proteome</keyword>
<name>A0A4R8SM80_9PEZI</name>
<reference evidence="1 2" key="1">
    <citation type="submission" date="2018-11" db="EMBL/GenBank/DDBJ databases">
        <title>Genome sequence and assembly of Colletotrichum sidae.</title>
        <authorList>
            <person name="Gan P."/>
            <person name="Shirasu K."/>
        </authorList>
    </citation>
    <scope>NUCLEOTIDE SEQUENCE [LARGE SCALE GENOMIC DNA]</scope>
    <source>
        <strain evidence="1 2">CBS 518.97</strain>
    </source>
</reference>
<dbReference type="Proteomes" id="UP000295604">
    <property type="component" value="Unassembled WGS sequence"/>
</dbReference>
<protein>
    <submittedName>
        <fullName evidence="1">Uncharacterized protein</fullName>
    </submittedName>
</protein>
<evidence type="ECO:0000313" key="2">
    <source>
        <dbReference type="Proteomes" id="UP000295604"/>
    </source>
</evidence>
<accession>A0A4R8SM80</accession>
<sequence length="106" mass="11360">MDWAGCDPTYHQHAESTMHTRFMATRGAKPPAATERHGDVTTMLDGGETGVGLAGNFQSFGISFRGSRGWDVRIPVALSSTRLSGRFRTSSARVTLFGKVSVLGEG</sequence>
<evidence type="ECO:0000313" key="1">
    <source>
        <dbReference type="EMBL" id="TDZ99617.1"/>
    </source>
</evidence>
<dbReference type="EMBL" id="QAPF01001625">
    <property type="protein sequence ID" value="TDZ99617.1"/>
    <property type="molecule type" value="Genomic_DNA"/>
</dbReference>
<dbReference type="AlphaFoldDB" id="A0A4R8SM80"/>
<proteinExistence type="predicted"/>
<organism evidence="1 2">
    <name type="scientific">Colletotrichum sidae</name>
    <dbReference type="NCBI Taxonomy" id="1347389"/>
    <lineage>
        <taxon>Eukaryota</taxon>
        <taxon>Fungi</taxon>
        <taxon>Dikarya</taxon>
        <taxon>Ascomycota</taxon>
        <taxon>Pezizomycotina</taxon>
        <taxon>Sordariomycetes</taxon>
        <taxon>Hypocreomycetidae</taxon>
        <taxon>Glomerellales</taxon>
        <taxon>Glomerellaceae</taxon>
        <taxon>Colletotrichum</taxon>
        <taxon>Colletotrichum orbiculare species complex</taxon>
    </lineage>
</organism>
<gene>
    <name evidence="1" type="ORF">C8034_v000036</name>
</gene>